<evidence type="ECO:0000256" key="6">
    <source>
        <dbReference type="ARBA" id="ARBA00023136"/>
    </source>
</evidence>
<evidence type="ECO:0000256" key="4">
    <source>
        <dbReference type="ARBA" id="ARBA00022692"/>
    </source>
</evidence>
<feature type="domain" description="Major facilitator superfamily (MFS) profile" evidence="9">
    <location>
        <begin position="28"/>
        <end position="496"/>
    </location>
</feature>
<dbReference type="InterPro" id="IPR020846">
    <property type="entry name" value="MFS_dom"/>
</dbReference>
<dbReference type="InterPro" id="IPR003663">
    <property type="entry name" value="Sugar/inositol_transpt"/>
</dbReference>
<evidence type="ECO:0000256" key="8">
    <source>
        <dbReference type="SAM" id="Phobius"/>
    </source>
</evidence>
<keyword evidence="6 8" id="KW-0472">Membrane</keyword>
<keyword evidence="11" id="KW-1185">Reference proteome</keyword>
<dbReference type="Proteomes" id="UP000785200">
    <property type="component" value="Unassembled WGS sequence"/>
</dbReference>
<dbReference type="SUPFAM" id="SSF103473">
    <property type="entry name" value="MFS general substrate transporter"/>
    <property type="match status" value="1"/>
</dbReference>
<dbReference type="PRINTS" id="PR00171">
    <property type="entry name" value="SUGRTRNSPORT"/>
</dbReference>
<dbReference type="Pfam" id="PF00083">
    <property type="entry name" value="Sugar_tr"/>
    <property type="match status" value="1"/>
</dbReference>
<evidence type="ECO:0000256" key="1">
    <source>
        <dbReference type="ARBA" id="ARBA00004141"/>
    </source>
</evidence>
<feature type="transmembrane region" description="Helical" evidence="8">
    <location>
        <begin position="172"/>
        <end position="192"/>
    </location>
</feature>
<dbReference type="InterPro" id="IPR050360">
    <property type="entry name" value="MFS_Sugar_Transporters"/>
</dbReference>
<feature type="transmembrane region" description="Helical" evidence="8">
    <location>
        <begin position="398"/>
        <end position="425"/>
    </location>
</feature>
<feature type="transmembrane region" description="Helical" evidence="8">
    <location>
        <begin position="302"/>
        <end position="322"/>
    </location>
</feature>
<feature type="transmembrane region" description="Helical" evidence="8">
    <location>
        <begin position="204"/>
        <end position="223"/>
    </location>
</feature>
<evidence type="ECO:0000256" key="7">
    <source>
        <dbReference type="RuleBase" id="RU003346"/>
    </source>
</evidence>
<dbReference type="GO" id="GO:0016020">
    <property type="term" value="C:membrane"/>
    <property type="evidence" value="ECO:0007669"/>
    <property type="project" value="UniProtKB-SubCell"/>
</dbReference>
<feature type="transmembrane region" description="Helical" evidence="8">
    <location>
        <begin position="337"/>
        <end position="358"/>
    </location>
</feature>
<evidence type="ECO:0000256" key="5">
    <source>
        <dbReference type="ARBA" id="ARBA00022989"/>
    </source>
</evidence>
<feature type="transmembrane region" description="Helical" evidence="8">
    <location>
        <begin position="142"/>
        <end position="160"/>
    </location>
</feature>
<name>A0A9P6VK01_9HELO</name>
<feature type="transmembrane region" description="Helical" evidence="8">
    <location>
        <begin position="25"/>
        <end position="41"/>
    </location>
</feature>
<evidence type="ECO:0000259" key="9">
    <source>
        <dbReference type="PROSITE" id="PS50850"/>
    </source>
</evidence>
<dbReference type="PROSITE" id="PS00216">
    <property type="entry name" value="SUGAR_TRANSPORT_1"/>
    <property type="match status" value="2"/>
</dbReference>
<protein>
    <submittedName>
        <fullName evidence="10">Major facilitator-type transporter ecdD</fullName>
    </submittedName>
</protein>
<comment type="caution">
    <text evidence="10">The sequence shown here is derived from an EMBL/GenBank/DDBJ whole genome shotgun (WGS) entry which is preliminary data.</text>
</comment>
<dbReference type="AlphaFoldDB" id="A0A9P6VK01"/>
<dbReference type="NCBIfam" id="TIGR00879">
    <property type="entry name" value="SP"/>
    <property type="match status" value="1"/>
</dbReference>
<dbReference type="GO" id="GO:0005351">
    <property type="term" value="F:carbohydrate:proton symporter activity"/>
    <property type="evidence" value="ECO:0007669"/>
    <property type="project" value="TreeGrafter"/>
</dbReference>
<reference evidence="10" key="1">
    <citation type="submission" date="2019-07" db="EMBL/GenBank/DDBJ databases">
        <title>Hyphodiscus hymeniophilus genome sequencing and assembly.</title>
        <authorList>
            <person name="Kramer G."/>
            <person name="Nodwell J."/>
        </authorList>
    </citation>
    <scope>NUCLEOTIDE SEQUENCE</scope>
    <source>
        <strain evidence="10">ATCC 34498</strain>
    </source>
</reference>
<dbReference type="EMBL" id="VNKQ01000009">
    <property type="protein sequence ID" value="KAG0649060.1"/>
    <property type="molecule type" value="Genomic_DNA"/>
</dbReference>
<organism evidence="10 11">
    <name type="scientific">Hyphodiscus hymeniophilus</name>
    <dbReference type="NCBI Taxonomy" id="353542"/>
    <lineage>
        <taxon>Eukaryota</taxon>
        <taxon>Fungi</taxon>
        <taxon>Dikarya</taxon>
        <taxon>Ascomycota</taxon>
        <taxon>Pezizomycotina</taxon>
        <taxon>Leotiomycetes</taxon>
        <taxon>Helotiales</taxon>
        <taxon>Hyphodiscaceae</taxon>
        <taxon>Hyphodiscus</taxon>
    </lineage>
</organism>
<dbReference type="PANTHER" id="PTHR48022">
    <property type="entry name" value="PLASTIDIC GLUCOSE TRANSPORTER 4"/>
    <property type="match status" value="1"/>
</dbReference>
<dbReference type="Gene3D" id="1.20.1250.20">
    <property type="entry name" value="MFS general substrate transporter like domains"/>
    <property type="match status" value="1"/>
</dbReference>
<feature type="transmembrane region" description="Helical" evidence="8">
    <location>
        <begin position="473"/>
        <end position="492"/>
    </location>
</feature>
<feature type="transmembrane region" description="Helical" evidence="8">
    <location>
        <begin position="365"/>
        <end position="386"/>
    </location>
</feature>
<dbReference type="FunFam" id="1.20.1250.20:FF:000180">
    <property type="entry name" value="MFS monosaccharide transporter"/>
    <property type="match status" value="1"/>
</dbReference>
<dbReference type="PANTHER" id="PTHR48022:SF61">
    <property type="entry name" value="HIGH AFFINITY GLUCOSE TRANSPORTER RGT2"/>
    <property type="match status" value="1"/>
</dbReference>
<dbReference type="InterPro" id="IPR036259">
    <property type="entry name" value="MFS_trans_sf"/>
</dbReference>
<keyword evidence="5 8" id="KW-1133">Transmembrane helix</keyword>
<evidence type="ECO:0000313" key="10">
    <source>
        <dbReference type="EMBL" id="KAG0649060.1"/>
    </source>
</evidence>
<keyword evidence="4 8" id="KW-0812">Transmembrane</keyword>
<evidence type="ECO:0000313" key="11">
    <source>
        <dbReference type="Proteomes" id="UP000785200"/>
    </source>
</evidence>
<feature type="transmembrane region" description="Helical" evidence="8">
    <location>
        <begin position="437"/>
        <end position="461"/>
    </location>
</feature>
<dbReference type="OrthoDB" id="6612291at2759"/>
<comment type="subcellular location">
    <subcellularLocation>
        <location evidence="1">Membrane</location>
        <topology evidence="1">Multi-pass membrane protein</topology>
    </subcellularLocation>
</comment>
<evidence type="ECO:0000256" key="3">
    <source>
        <dbReference type="ARBA" id="ARBA00022448"/>
    </source>
</evidence>
<feature type="transmembrane region" description="Helical" evidence="8">
    <location>
        <begin position="85"/>
        <end position="105"/>
    </location>
</feature>
<gene>
    <name evidence="10" type="ORF">D0Z07_5063</name>
</gene>
<evidence type="ECO:0000256" key="2">
    <source>
        <dbReference type="ARBA" id="ARBA00010992"/>
    </source>
</evidence>
<proteinExistence type="inferred from homology"/>
<dbReference type="InterPro" id="IPR005828">
    <property type="entry name" value="MFS_sugar_transport-like"/>
</dbReference>
<dbReference type="PROSITE" id="PS50850">
    <property type="entry name" value="MFS"/>
    <property type="match status" value="1"/>
</dbReference>
<dbReference type="CDD" id="cd17356">
    <property type="entry name" value="MFS_HXT"/>
    <property type="match status" value="1"/>
</dbReference>
<feature type="transmembrane region" description="Helical" evidence="8">
    <location>
        <begin position="112"/>
        <end position="136"/>
    </location>
</feature>
<accession>A0A9P6VK01</accession>
<comment type="similarity">
    <text evidence="2 7">Belongs to the major facilitator superfamily. Sugar transporter (TC 2.A.1.1) family.</text>
</comment>
<keyword evidence="3 7" id="KW-0813">Transport</keyword>
<sequence length="553" mass="60028">MPGGAVVFTGTADTSRVEAPVTVKAYLMCAFAAFGGIFFGYDTGWMSGVLAMPYFIRQYTGLDYPDPNDADAKAAFVISARDQSLTTSILSAGTFFGAIIAGDVADFIGRRWTIITGCGIFSIGCILEVASTGLAVMVVGRFIAGCGVGFISAIIILYMSEIAPKKVRGALVSGYQFCITIGIVLANCVVYATQNRKDTGSYRIPIAVQFLWAIILSVGLFFLPESPRYFVKKGQLEKAANALAHVRGQPIDSEFIQEELAEIIANHEYEMSVIPQTSYMGGWTNCFSGSLTNGASNIRRTLLGILMQAMQQLTGINFIFYFGNVFFKSLGTIKNPFLISLTTSLVNMGCTPVSFYIIEKLGRRTILIWGAAFMVGFQFIVGIVGVTAGRLEKHDNPAVSAMIAFICFFIGTFAVTWGPAAWVVVGEIFPLPIRSRGVGLSTASNWFWNCIISVITPYLVGTAKHDANLGAKIFFMWGSLCIISFVFALFLVPETKGLTLEQVDRMLEETTPWTSAAWVPHDTFAHEMGLTEKGIDVAPVENVEQSTNEKSAV</sequence>
<dbReference type="InterPro" id="IPR005829">
    <property type="entry name" value="Sugar_transporter_CS"/>
</dbReference>